<dbReference type="Proteomes" id="UP000001979">
    <property type="component" value="Chromosome"/>
</dbReference>
<accession>Q12X99</accession>
<dbReference type="AlphaFoldDB" id="Q12X99"/>
<dbReference type="STRING" id="259564.Mbur_0987"/>
<keyword evidence="3" id="KW-1185">Reference proteome</keyword>
<keyword evidence="1" id="KW-0472">Membrane</keyword>
<keyword evidence="1" id="KW-1133">Transmembrane helix</keyword>
<evidence type="ECO:0000313" key="3">
    <source>
        <dbReference type="Proteomes" id="UP000001979"/>
    </source>
</evidence>
<dbReference type="KEGG" id="mbu:Mbur_0987"/>
<name>Q12X99_METBU</name>
<proteinExistence type="predicted"/>
<organism evidence="2 3">
    <name type="scientific">Methanococcoides burtonii (strain DSM 6242 / NBRC 107633 / OCM 468 / ACE-M)</name>
    <dbReference type="NCBI Taxonomy" id="259564"/>
    <lineage>
        <taxon>Archaea</taxon>
        <taxon>Methanobacteriati</taxon>
        <taxon>Methanobacteriota</taxon>
        <taxon>Stenosarchaea group</taxon>
        <taxon>Methanomicrobia</taxon>
        <taxon>Methanosarcinales</taxon>
        <taxon>Methanosarcinaceae</taxon>
        <taxon>Methanococcoides</taxon>
    </lineage>
</organism>
<gene>
    <name evidence="2" type="ordered locus">Mbur_0987</name>
</gene>
<evidence type="ECO:0000313" key="2">
    <source>
        <dbReference type="EMBL" id="ABE51927.1"/>
    </source>
</evidence>
<dbReference type="HOGENOM" id="CLU_2340149_0_0_2"/>
<feature type="transmembrane region" description="Helical" evidence="1">
    <location>
        <begin position="29"/>
        <end position="49"/>
    </location>
</feature>
<reference evidence="3" key="1">
    <citation type="journal article" date="2009" name="ISME J.">
        <title>The genome sequence of the psychrophilic archaeon, Methanococcoides burtonii: the role of genome evolution in cold adaptation.</title>
        <authorList>
            <person name="Allen M.A."/>
            <person name="Lauro F.M."/>
            <person name="Williams T.J."/>
            <person name="Burg D."/>
            <person name="Siddiqui K.S."/>
            <person name="De Francisci D."/>
            <person name="Chong K.W."/>
            <person name="Pilak O."/>
            <person name="Chew H.H."/>
            <person name="De Maere M.Z."/>
            <person name="Ting L."/>
            <person name="Katrib M."/>
            <person name="Ng C."/>
            <person name="Sowers K.R."/>
            <person name="Galperin M.Y."/>
            <person name="Anderson I.J."/>
            <person name="Ivanova N."/>
            <person name="Dalin E."/>
            <person name="Martinez M."/>
            <person name="Lapidus A."/>
            <person name="Hauser L."/>
            <person name="Land M."/>
            <person name="Thomas T."/>
            <person name="Cavicchioli R."/>
        </authorList>
    </citation>
    <scope>NUCLEOTIDE SEQUENCE [LARGE SCALE GENOMIC DNA]</scope>
    <source>
        <strain evidence="3">DSM 6242 / NBRC 107633 / OCM 468 / ACE-M</strain>
    </source>
</reference>
<dbReference type="EMBL" id="CP000300">
    <property type="protein sequence ID" value="ABE51927.1"/>
    <property type="molecule type" value="Genomic_DNA"/>
</dbReference>
<sequence>MAVNRYICGKNAAICHFKFPIPRTSTRNITRRCFFALISFLLRNVWLYLQKEHFKKVKQGPQIIVGDKLRFDIFVLLIKENFGKIEGSVGGGVFEIS</sequence>
<evidence type="ECO:0000256" key="1">
    <source>
        <dbReference type="SAM" id="Phobius"/>
    </source>
</evidence>
<keyword evidence="1" id="KW-0812">Transmembrane</keyword>
<protein>
    <submittedName>
        <fullName evidence="2">Uncharacterized protein</fullName>
    </submittedName>
</protein>
<dbReference type="GeneID" id="3998092"/>
<dbReference type="RefSeq" id="WP_011499076.1">
    <property type="nucleotide sequence ID" value="NC_007955.1"/>
</dbReference>